<dbReference type="EMBL" id="LUGG01000011">
    <property type="protein sequence ID" value="OBZ71151.1"/>
    <property type="molecule type" value="Genomic_DNA"/>
</dbReference>
<sequence length="59" mass="6144">MKPIKSTPKVFVSSDRGAGGGNSGTELMKGVLGWEMMGERMKRGLGGRGIYGGEGIKEG</sequence>
<comment type="caution">
    <text evidence="2">The sequence shown here is derived from an EMBL/GenBank/DDBJ whole genome shotgun (WGS) entry which is preliminary data.</text>
</comment>
<gene>
    <name evidence="2" type="ORF">A0H81_08730</name>
</gene>
<evidence type="ECO:0000313" key="3">
    <source>
        <dbReference type="Proteomes" id="UP000092993"/>
    </source>
</evidence>
<evidence type="ECO:0000256" key="1">
    <source>
        <dbReference type="SAM" id="MobiDB-lite"/>
    </source>
</evidence>
<proteinExistence type="predicted"/>
<organism evidence="2 3">
    <name type="scientific">Grifola frondosa</name>
    <name type="common">Maitake</name>
    <name type="synonym">Polyporus frondosus</name>
    <dbReference type="NCBI Taxonomy" id="5627"/>
    <lineage>
        <taxon>Eukaryota</taxon>
        <taxon>Fungi</taxon>
        <taxon>Dikarya</taxon>
        <taxon>Basidiomycota</taxon>
        <taxon>Agaricomycotina</taxon>
        <taxon>Agaricomycetes</taxon>
        <taxon>Polyporales</taxon>
        <taxon>Grifolaceae</taxon>
        <taxon>Grifola</taxon>
    </lineage>
</organism>
<accession>A0A1C7M2I2</accession>
<evidence type="ECO:0000313" key="2">
    <source>
        <dbReference type="EMBL" id="OBZ71151.1"/>
    </source>
</evidence>
<keyword evidence="3" id="KW-1185">Reference proteome</keyword>
<name>A0A1C7M2I2_GRIFR</name>
<dbReference type="Proteomes" id="UP000092993">
    <property type="component" value="Unassembled WGS sequence"/>
</dbReference>
<protein>
    <submittedName>
        <fullName evidence="2">Uncharacterized protein</fullName>
    </submittedName>
</protein>
<dbReference type="AlphaFoldDB" id="A0A1C7M2I2"/>
<reference evidence="2 3" key="1">
    <citation type="submission" date="2016-03" db="EMBL/GenBank/DDBJ databases">
        <title>Whole genome sequencing of Grifola frondosa 9006-11.</title>
        <authorList>
            <person name="Min B."/>
            <person name="Park H."/>
            <person name="Kim J.-G."/>
            <person name="Cho H."/>
            <person name="Oh Y.-L."/>
            <person name="Kong W.-S."/>
            <person name="Choi I.-G."/>
        </authorList>
    </citation>
    <scope>NUCLEOTIDE SEQUENCE [LARGE SCALE GENOMIC DNA]</scope>
    <source>
        <strain evidence="2 3">9006-11</strain>
    </source>
</reference>
<feature type="region of interest" description="Disordered" evidence="1">
    <location>
        <begin position="1"/>
        <end position="25"/>
    </location>
</feature>